<evidence type="ECO:0000313" key="1">
    <source>
        <dbReference type="EMBL" id="TNN63068.1"/>
    </source>
</evidence>
<reference evidence="1 2" key="1">
    <citation type="submission" date="2019-03" db="EMBL/GenBank/DDBJ databases">
        <title>First draft genome of Liparis tanakae, snailfish: a comprehensive survey of snailfish specific genes.</title>
        <authorList>
            <person name="Kim W."/>
            <person name="Song I."/>
            <person name="Jeong J.-H."/>
            <person name="Kim D."/>
            <person name="Kim S."/>
            <person name="Ryu S."/>
            <person name="Song J.Y."/>
            <person name="Lee S.K."/>
        </authorList>
    </citation>
    <scope>NUCLEOTIDE SEQUENCE [LARGE SCALE GENOMIC DNA]</scope>
    <source>
        <tissue evidence="1">Muscle</tissue>
    </source>
</reference>
<evidence type="ECO:0000313" key="2">
    <source>
        <dbReference type="Proteomes" id="UP000314294"/>
    </source>
</evidence>
<accession>A0A4Z2HB13</accession>
<name>A0A4Z2HB13_9TELE</name>
<gene>
    <name evidence="1" type="ORF">EYF80_026684</name>
</gene>
<dbReference type="EMBL" id="SRLO01000280">
    <property type="protein sequence ID" value="TNN63068.1"/>
    <property type="molecule type" value="Genomic_DNA"/>
</dbReference>
<dbReference type="Proteomes" id="UP000314294">
    <property type="component" value="Unassembled WGS sequence"/>
</dbReference>
<comment type="caution">
    <text evidence="1">The sequence shown here is derived from an EMBL/GenBank/DDBJ whole genome shotgun (WGS) entry which is preliminary data.</text>
</comment>
<proteinExistence type="predicted"/>
<organism evidence="1 2">
    <name type="scientific">Liparis tanakae</name>
    <name type="common">Tanaka's snailfish</name>
    <dbReference type="NCBI Taxonomy" id="230148"/>
    <lineage>
        <taxon>Eukaryota</taxon>
        <taxon>Metazoa</taxon>
        <taxon>Chordata</taxon>
        <taxon>Craniata</taxon>
        <taxon>Vertebrata</taxon>
        <taxon>Euteleostomi</taxon>
        <taxon>Actinopterygii</taxon>
        <taxon>Neopterygii</taxon>
        <taxon>Teleostei</taxon>
        <taxon>Neoteleostei</taxon>
        <taxon>Acanthomorphata</taxon>
        <taxon>Eupercaria</taxon>
        <taxon>Perciformes</taxon>
        <taxon>Cottioidei</taxon>
        <taxon>Cottales</taxon>
        <taxon>Liparidae</taxon>
        <taxon>Liparis</taxon>
    </lineage>
</organism>
<protein>
    <submittedName>
        <fullName evidence="1">Uncharacterized protein</fullName>
    </submittedName>
</protein>
<keyword evidence="2" id="KW-1185">Reference proteome</keyword>
<sequence length="143" mass="16736">MLRFRIGCHCYVKTDRRQTFLARVQCRMVMRRPWAVLREEKRYSSTASRHNQQNTESSEKCSRPAMMEHTTCTRGEDGVRVLTVYCVLLAPTRKSSSVMSRLAHRLQWMVLWSVCQGAPWQHRVVRHVAKHTSATEMPTQETT</sequence>
<dbReference type="AlphaFoldDB" id="A0A4Z2HB13"/>